<evidence type="ECO:0000313" key="7">
    <source>
        <dbReference type="EMBL" id="GAA2013400.1"/>
    </source>
</evidence>
<proteinExistence type="inferred from homology"/>
<comment type="caution">
    <text evidence="7">The sequence shown here is derived from an EMBL/GenBank/DDBJ whole genome shotgun (WGS) entry which is preliminary data.</text>
</comment>
<dbReference type="PANTHER" id="PTHR11113:SF14">
    <property type="entry name" value="N-ACETYLGLUCOSAMINE-6-PHOSPHATE DEACETYLASE"/>
    <property type="match status" value="1"/>
</dbReference>
<evidence type="ECO:0000256" key="2">
    <source>
        <dbReference type="ARBA" id="ARBA00022723"/>
    </source>
</evidence>
<dbReference type="Proteomes" id="UP001500751">
    <property type="component" value="Unassembled WGS sequence"/>
</dbReference>
<evidence type="ECO:0000256" key="3">
    <source>
        <dbReference type="ARBA" id="ARBA00022801"/>
    </source>
</evidence>
<comment type="similarity">
    <text evidence="1 5">Belongs to the metallo-dependent hydrolases superfamily. NagA family.</text>
</comment>
<protein>
    <submittedName>
        <fullName evidence="7">N-acetylglucosamine-6-phosphate deacetylase</fullName>
    </submittedName>
</protein>
<dbReference type="PANTHER" id="PTHR11113">
    <property type="entry name" value="N-ACETYLGLUCOSAMINE-6-PHOSPHATE DEACETYLASE"/>
    <property type="match status" value="1"/>
</dbReference>
<dbReference type="SUPFAM" id="SSF51338">
    <property type="entry name" value="Composite domain of metallo-dependent hydrolases"/>
    <property type="match status" value="1"/>
</dbReference>
<dbReference type="Gene3D" id="3.20.20.140">
    <property type="entry name" value="Metal-dependent hydrolases"/>
    <property type="match status" value="1"/>
</dbReference>
<dbReference type="RefSeq" id="WP_344663817.1">
    <property type="nucleotide sequence ID" value="NZ_BAAAQN010000002.1"/>
</dbReference>
<dbReference type="InterPro" id="IPR006680">
    <property type="entry name" value="Amidohydro-rel"/>
</dbReference>
<keyword evidence="8" id="KW-1185">Reference proteome</keyword>
<evidence type="ECO:0000256" key="4">
    <source>
        <dbReference type="ARBA" id="ARBA00023277"/>
    </source>
</evidence>
<evidence type="ECO:0000256" key="5">
    <source>
        <dbReference type="PIRNR" id="PIRNR038994"/>
    </source>
</evidence>
<organism evidence="7 8">
    <name type="scientific">Catenulispora yoronensis</name>
    <dbReference type="NCBI Taxonomy" id="450799"/>
    <lineage>
        <taxon>Bacteria</taxon>
        <taxon>Bacillati</taxon>
        <taxon>Actinomycetota</taxon>
        <taxon>Actinomycetes</taxon>
        <taxon>Catenulisporales</taxon>
        <taxon>Catenulisporaceae</taxon>
        <taxon>Catenulispora</taxon>
    </lineage>
</organism>
<dbReference type="NCBIfam" id="TIGR00221">
    <property type="entry name" value="nagA"/>
    <property type="match status" value="1"/>
</dbReference>
<sequence length="389" mass="40157">MTLLTNARIVLPDGVRPAGWLRIDGQRIAEVGPAGSAPDPAGAHPHEPSVDLGGRFLLPGFVDMHTHGGGGAAFSSGDVDQAVRAAAFHREHGTTTIMASTVSTELDVLEGYLSDLAGLVEDGLLAGLHLEGPFISKARCGAHDPALLRSPDPALLRPLLAAGRGTVKMVTLAPELDYGIEATALLANSGVIAAVGHTDGGYGVTSEAFTRGARVATHLFNAMPGVHHREPGPVVAAIEDENVIVELVNDGIHVHPAVIGMVFNAVTPHRVALITDAMAAAGQPDGMYRLGALDVEVEAGVARLAGGGSIAGSTLTMDVALRRAVRELGLPVEEAAVSAALTPARALGLDHELGSIEAGKYADLVVLDDELEVRGVMKRGDWSVAVEKQ</sequence>
<evidence type="ECO:0000313" key="8">
    <source>
        <dbReference type="Proteomes" id="UP001500751"/>
    </source>
</evidence>
<keyword evidence="4 5" id="KW-0119">Carbohydrate metabolism</keyword>
<dbReference type="CDD" id="cd00854">
    <property type="entry name" value="NagA"/>
    <property type="match status" value="1"/>
</dbReference>
<gene>
    <name evidence="7" type="primary">nagA_1</name>
    <name evidence="7" type="ORF">GCM10009839_05130</name>
</gene>
<dbReference type="EMBL" id="BAAAQN010000002">
    <property type="protein sequence ID" value="GAA2013400.1"/>
    <property type="molecule type" value="Genomic_DNA"/>
</dbReference>
<dbReference type="PIRSF" id="PIRSF038994">
    <property type="entry name" value="NagA"/>
    <property type="match status" value="1"/>
</dbReference>
<keyword evidence="2" id="KW-0479">Metal-binding</keyword>
<name>A0ABP5F174_9ACTN</name>
<accession>A0ABP5F174</accession>
<reference evidence="8" key="1">
    <citation type="journal article" date="2019" name="Int. J. Syst. Evol. Microbiol.">
        <title>The Global Catalogue of Microorganisms (GCM) 10K type strain sequencing project: providing services to taxonomists for standard genome sequencing and annotation.</title>
        <authorList>
            <consortium name="The Broad Institute Genomics Platform"/>
            <consortium name="The Broad Institute Genome Sequencing Center for Infectious Disease"/>
            <person name="Wu L."/>
            <person name="Ma J."/>
        </authorList>
    </citation>
    <scope>NUCLEOTIDE SEQUENCE [LARGE SCALE GENOMIC DNA]</scope>
    <source>
        <strain evidence="8">JCM 16014</strain>
    </source>
</reference>
<dbReference type="InterPro" id="IPR011059">
    <property type="entry name" value="Metal-dep_hydrolase_composite"/>
</dbReference>
<dbReference type="Pfam" id="PF01979">
    <property type="entry name" value="Amidohydro_1"/>
    <property type="match status" value="1"/>
</dbReference>
<keyword evidence="3 5" id="KW-0378">Hydrolase</keyword>
<dbReference type="InterPro" id="IPR003764">
    <property type="entry name" value="GlcNAc_6-P_deAcase"/>
</dbReference>
<evidence type="ECO:0000259" key="6">
    <source>
        <dbReference type="Pfam" id="PF01979"/>
    </source>
</evidence>
<dbReference type="InterPro" id="IPR032466">
    <property type="entry name" value="Metal_Hydrolase"/>
</dbReference>
<dbReference type="SUPFAM" id="SSF51556">
    <property type="entry name" value="Metallo-dependent hydrolases"/>
    <property type="match status" value="1"/>
</dbReference>
<feature type="domain" description="Amidohydrolase-related" evidence="6">
    <location>
        <begin position="56"/>
        <end position="382"/>
    </location>
</feature>
<evidence type="ECO:0000256" key="1">
    <source>
        <dbReference type="ARBA" id="ARBA00010716"/>
    </source>
</evidence>
<dbReference type="Gene3D" id="2.30.40.10">
    <property type="entry name" value="Urease, subunit C, domain 1"/>
    <property type="match status" value="1"/>
</dbReference>